<reference evidence="2 3" key="1">
    <citation type="submission" date="2019-05" db="EMBL/GenBank/DDBJ databases">
        <authorList>
            <consortium name="Science for Life Laboratories"/>
        </authorList>
    </citation>
    <scope>NUCLEOTIDE SEQUENCE [LARGE SCALE GENOMIC DNA]</scope>
    <source>
        <strain evidence="2">Soil9</strain>
    </source>
</reference>
<keyword evidence="1" id="KW-0472">Membrane</keyword>
<keyword evidence="1" id="KW-0812">Transmembrane</keyword>
<feature type="transmembrane region" description="Helical" evidence="1">
    <location>
        <begin position="239"/>
        <end position="258"/>
    </location>
</feature>
<accession>A0A6P2D8S0</accession>
<evidence type="ECO:0000313" key="2">
    <source>
        <dbReference type="EMBL" id="VTR97333.1"/>
    </source>
</evidence>
<protein>
    <submittedName>
        <fullName evidence="2">Uncharacterized protein</fullName>
    </submittedName>
</protein>
<sequence>MPPPPPLKDVLEPLYHAVLPGAGAAALVLGAFLAVGRWRAAALGSAVAVVVAFMCGNFALPKLSLKDPAPTWENTYRVLLWVPLETSPCEHWLPRVALVLVAVGVLTRWLGLAVSRAVPDRAWWTANLLVWLPRIAAVYYVSAWLVMGNAAADPKWASLRWELVASMVFVWLVLDSLARGGASAEISLYLTAIFYAGSGVLLYSHNAKFMELAVIIGSAMFGIAVVTLVVPAREDGTRAIASGAIPAAVAFLPGLLLGTRPSHNETKVPVLSFWLVALAPLILSPFLIPRVSRQNRWLQLALRAALILVPILIAVLLAGQHEKLPYEEEAEW</sequence>
<feature type="transmembrane region" description="Helical" evidence="1">
    <location>
        <begin position="14"/>
        <end position="35"/>
    </location>
</feature>
<name>A0A6P2D8S0_9BACT</name>
<organism evidence="2 3">
    <name type="scientific">Gemmata massiliana</name>
    <dbReference type="NCBI Taxonomy" id="1210884"/>
    <lineage>
        <taxon>Bacteria</taxon>
        <taxon>Pseudomonadati</taxon>
        <taxon>Planctomycetota</taxon>
        <taxon>Planctomycetia</taxon>
        <taxon>Gemmatales</taxon>
        <taxon>Gemmataceae</taxon>
        <taxon>Gemmata</taxon>
    </lineage>
</organism>
<dbReference type="AlphaFoldDB" id="A0A6P2D8S0"/>
<dbReference type="Proteomes" id="UP000464178">
    <property type="component" value="Chromosome"/>
</dbReference>
<evidence type="ECO:0000256" key="1">
    <source>
        <dbReference type="SAM" id="Phobius"/>
    </source>
</evidence>
<feature type="transmembrane region" description="Helical" evidence="1">
    <location>
        <begin position="270"/>
        <end position="288"/>
    </location>
</feature>
<feature type="transmembrane region" description="Helical" evidence="1">
    <location>
        <begin position="122"/>
        <end position="146"/>
    </location>
</feature>
<feature type="transmembrane region" description="Helical" evidence="1">
    <location>
        <begin position="300"/>
        <end position="319"/>
    </location>
</feature>
<dbReference type="KEGG" id="gms:SOIL9_07730"/>
<keyword evidence="3" id="KW-1185">Reference proteome</keyword>
<feature type="transmembrane region" description="Helical" evidence="1">
    <location>
        <begin position="42"/>
        <end position="60"/>
    </location>
</feature>
<dbReference type="RefSeq" id="WP_162671156.1">
    <property type="nucleotide sequence ID" value="NZ_LR593886.1"/>
</dbReference>
<feature type="transmembrane region" description="Helical" evidence="1">
    <location>
        <begin position="186"/>
        <end position="203"/>
    </location>
</feature>
<feature type="transmembrane region" description="Helical" evidence="1">
    <location>
        <begin position="158"/>
        <end position="174"/>
    </location>
</feature>
<proteinExistence type="predicted"/>
<evidence type="ECO:0000313" key="3">
    <source>
        <dbReference type="Proteomes" id="UP000464178"/>
    </source>
</evidence>
<keyword evidence="1" id="KW-1133">Transmembrane helix</keyword>
<feature type="transmembrane region" description="Helical" evidence="1">
    <location>
        <begin position="209"/>
        <end position="232"/>
    </location>
</feature>
<gene>
    <name evidence="2" type="ORF">SOIL9_07730</name>
</gene>
<feature type="transmembrane region" description="Helical" evidence="1">
    <location>
        <begin position="92"/>
        <end position="110"/>
    </location>
</feature>
<dbReference type="EMBL" id="LR593886">
    <property type="protein sequence ID" value="VTR97333.1"/>
    <property type="molecule type" value="Genomic_DNA"/>
</dbReference>